<proteinExistence type="predicted"/>
<gene>
    <name evidence="1" type="ORF">PORY_001306</name>
</gene>
<accession>A0ACB7CBY5</accession>
<comment type="caution">
    <text evidence="1">The sequence shown here is derived from an EMBL/GenBank/DDBJ whole genome shotgun (WGS) entry which is preliminary data.</text>
</comment>
<dbReference type="Proteomes" id="UP000768646">
    <property type="component" value="Unassembled WGS sequence"/>
</dbReference>
<protein>
    <submittedName>
        <fullName evidence="1">Uncharacterized protein</fullName>
    </submittedName>
</protein>
<organism evidence="1 2">
    <name type="scientific">Pneumocystis oryctolagi</name>
    <dbReference type="NCBI Taxonomy" id="42067"/>
    <lineage>
        <taxon>Eukaryota</taxon>
        <taxon>Fungi</taxon>
        <taxon>Dikarya</taxon>
        <taxon>Ascomycota</taxon>
        <taxon>Taphrinomycotina</taxon>
        <taxon>Pneumocystomycetes</taxon>
        <taxon>Pneumocystaceae</taxon>
        <taxon>Pneumocystis</taxon>
    </lineage>
</organism>
<evidence type="ECO:0000313" key="2">
    <source>
        <dbReference type="Proteomes" id="UP000768646"/>
    </source>
</evidence>
<keyword evidence="2" id="KW-1185">Reference proteome</keyword>
<dbReference type="EMBL" id="JABTEG010000004">
    <property type="protein sequence ID" value="KAG4305136.1"/>
    <property type="molecule type" value="Genomic_DNA"/>
</dbReference>
<name>A0ACB7CBY5_9ASCO</name>
<reference evidence="1 2" key="1">
    <citation type="journal article" date="2021" name="Commun. Biol.">
        <title>Genomic insights into the host specific adaptation of the Pneumocystis genus.</title>
        <authorList>
            <person name="Cisse O.H."/>
            <person name="Ma L."/>
            <person name="Dekker J.P."/>
            <person name="Khil P.P."/>
            <person name="Youn J.-H."/>
            <person name="Brenchley J.M."/>
            <person name="Blair R."/>
            <person name="Pahar B."/>
            <person name="Chabe M."/>
            <person name="Van Rompay K.K.A."/>
            <person name="Keesler R."/>
            <person name="Sukura A."/>
            <person name="Hirsch V."/>
            <person name="Kutty G."/>
            <person name="Liu Y."/>
            <person name="Peng L."/>
            <person name="Chen J."/>
            <person name="Song J."/>
            <person name="Weissenbacher-Lang C."/>
            <person name="Xu J."/>
            <person name="Upham N.S."/>
            <person name="Stajich J.E."/>
            <person name="Cuomo C.A."/>
            <person name="Cushion M.T."/>
            <person name="Kovacs J.A."/>
        </authorList>
    </citation>
    <scope>NUCLEOTIDE SEQUENCE [LARGE SCALE GENOMIC DNA]</scope>
    <source>
        <strain evidence="1 2">RABM</strain>
    </source>
</reference>
<evidence type="ECO:0000313" key="1">
    <source>
        <dbReference type="EMBL" id="KAG4305136.1"/>
    </source>
</evidence>
<sequence length="342" mass="40379">MIYLGVLWHLKELLVIIIILFILLKAVSYFISKKIFYRLSQPLSKSAIRAIAFLVSFSLFFLILNSLLLVPENIILKTSSKIQTPGITLAARLSHLRQITEYDQKLLQRLKHLNGRLLYVLYGPSTLGLCEWCEIETPITFLYYTIPHVLLYYLINLGAIQLSVSTLFGKTINPWGKLVFIITLVFFISELITLKMYDWESNAYTASALDINWIHWKLNKYRLYFTIILNLFVAFIIWINDTNVWCQMPSKEEQLHFSIKNLEESINRIRTLSIINRVAIEDEFLQKQKLEFCQRKKQLKELDDRNARNRRKNMIPHNNMKNFVTEIENYVESLIEHLDMIH</sequence>